<proteinExistence type="predicted"/>
<dbReference type="PANTHER" id="PTHR40026:SF1">
    <property type="entry name" value="PROTEIN VEG"/>
    <property type="match status" value="1"/>
</dbReference>
<evidence type="ECO:0000313" key="3">
    <source>
        <dbReference type="Proteomes" id="UP000269591"/>
    </source>
</evidence>
<evidence type="ECO:0000313" key="1">
    <source>
        <dbReference type="EMBL" id="HJF65015.1"/>
    </source>
</evidence>
<dbReference type="EMBL" id="QIBX01000011">
    <property type="protein sequence ID" value="RNL39531.1"/>
    <property type="molecule type" value="Genomic_DNA"/>
</dbReference>
<comment type="caution">
    <text evidence="2">The sequence shown here is derived from an EMBL/GenBank/DDBJ whole genome shotgun (WGS) entry which is preliminary data.</text>
</comment>
<sequence length="118" mass="13351">MELEKQARIVDDIRSELASRIDTRLKIRANMGRSKIVEAEGTLKQAHPSLFILEVDRKRGRTARQSYQYVDVLTGMVELFDAATGEPLFGKFMDDQADDGVPSLLDDVDDVDDEDDDF</sequence>
<reference evidence="3" key="1">
    <citation type="submission" date="2018-05" db="EMBL/GenBank/DDBJ databases">
        <title>Genome Sequencing of selected type strains of the family Eggerthellaceae.</title>
        <authorList>
            <person name="Danylec N."/>
            <person name="Stoll D.A."/>
            <person name="Doetsch A."/>
            <person name="Huch M."/>
        </authorList>
    </citation>
    <scope>NUCLEOTIDE SEQUENCE [LARGE SCALE GENOMIC DNA]</scope>
    <source>
        <strain evidence="3">DSM 24851</strain>
    </source>
</reference>
<dbReference type="Proteomes" id="UP000786989">
    <property type="component" value="Unassembled WGS sequence"/>
</dbReference>
<accession>A0A3N0AXD2</accession>
<keyword evidence="2" id="KW-0067">ATP-binding</keyword>
<dbReference type="Proteomes" id="UP000269591">
    <property type="component" value="Unassembled WGS sequence"/>
</dbReference>
<keyword evidence="2" id="KW-0547">Nucleotide-binding</keyword>
<keyword evidence="3" id="KW-1185">Reference proteome</keyword>
<dbReference type="PANTHER" id="PTHR40026">
    <property type="entry name" value="PROTEIN VEG"/>
    <property type="match status" value="1"/>
</dbReference>
<dbReference type="RefSeq" id="WP_123209032.1">
    <property type="nucleotide sequence ID" value="NZ_JBHTHO010000020.1"/>
</dbReference>
<dbReference type="AlphaFoldDB" id="A0A3N0AXD2"/>
<organism evidence="2 3">
    <name type="scientific">Slackia equolifaciens</name>
    <dbReference type="NCBI Taxonomy" id="498718"/>
    <lineage>
        <taxon>Bacteria</taxon>
        <taxon>Bacillati</taxon>
        <taxon>Actinomycetota</taxon>
        <taxon>Coriobacteriia</taxon>
        <taxon>Eggerthellales</taxon>
        <taxon>Eggerthellaceae</taxon>
        <taxon>Slackia</taxon>
    </lineage>
</organism>
<keyword evidence="2" id="KW-0347">Helicase</keyword>
<dbReference type="GO" id="GO:0004386">
    <property type="term" value="F:helicase activity"/>
    <property type="evidence" value="ECO:0007669"/>
    <property type="project" value="UniProtKB-KW"/>
</dbReference>
<protein>
    <submittedName>
        <fullName evidence="2">DNA helicase UvrC</fullName>
    </submittedName>
    <submittedName>
        <fullName evidence="1">Veg family protein</fullName>
    </submittedName>
</protein>
<reference evidence="1" key="4">
    <citation type="submission" date="2021-09" db="EMBL/GenBank/DDBJ databases">
        <authorList>
            <person name="Gilroy R."/>
        </authorList>
    </citation>
    <scope>NUCLEOTIDE SEQUENCE</scope>
    <source>
        <strain evidence="1">ChiGjej6B6-11269</strain>
    </source>
</reference>
<evidence type="ECO:0000313" key="2">
    <source>
        <dbReference type="EMBL" id="RNL39531.1"/>
    </source>
</evidence>
<dbReference type="OrthoDB" id="3175325at2"/>
<name>A0A3N0AXD2_9ACTN</name>
<reference evidence="2" key="2">
    <citation type="journal article" date="2019" name="Microbiol. Resour. Announc.">
        <title>Draft Genome Sequences of Type Strains of Gordonibacter faecihominis, Paraeggerthella hongkongensis, Parvibacter caecicola,Slackia equolifaciens, Slackia faecicanis, and Slackia isoflavoniconvertens.</title>
        <authorList>
            <person name="Danylec N."/>
            <person name="Stoll D.A."/>
            <person name="Dotsch A."/>
            <person name="Huch M."/>
        </authorList>
    </citation>
    <scope>NUCLEOTIDE SEQUENCE</scope>
    <source>
        <strain evidence="2">DSM 24851</strain>
    </source>
</reference>
<dbReference type="Pfam" id="PF06257">
    <property type="entry name" value="VEG"/>
    <property type="match status" value="1"/>
</dbReference>
<keyword evidence="2" id="KW-0378">Hydrolase</keyword>
<dbReference type="Gene3D" id="2.30.30.100">
    <property type="match status" value="1"/>
</dbReference>
<gene>
    <name evidence="2" type="ORF">DMP06_07020</name>
    <name evidence="1" type="ORF">K8U77_02710</name>
</gene>
<dbReference type="GO" id="GO:0006355">
    <property type="term" value="P:regulation of DNA-templated transcription"/>
    <property type="evidence" value="ECO:0007669"/>
    <property type="project" value="InterPro"/>
</dbReference>
<reference evidence="1" key="3">
    <citation type="journal article" date="2021" name="PeerJ">
        <title>Extensive microbial diversity within the chicken gut microbiome revealed by metagenomics and culture.</title>
        <authorList>
            <person name="Gilroy R."/>
            <person name="Ravi A."/>
            <person name="Getino M."/>
            <person name="Pursley I."/>
            <person name="Horton D.L."/>
            <person name="Alikhan N.F."/>
            <person name="Baker D."/>
            <person name="Gharbi K."/>
            <person name="Hall N."/>
            <person name="Watson M."/>
            <person name="Adriaenssens E.M."/>
            <person name="Foster-Nyarko E."/>
            <person name="Jarju S."/>
            <person name="Secka A."/>
            <person name="Antonio M."/>
            <person name="Oren A."/>
            <person name="Chaudhuri R.R."/>
            <person name="La Ragione R."/>
            <person name="Hildebrand F."/>
            <person name="Pallen M.J."/>
        </authorList>
    </citation>
    <scope>NUCLEOTIDE SEQUENCE</scope>
    <source>
        <strain evidence="1">ChiGjej6B6-11269</strain>
    </source>
</reference>
<dbReference type="InterPro" id="IPR009366">
    <property type="entry name" value="Protein_Veg"/>
</dbReference>
<dbReference type="EMBL" id="DYWI01000044">
    <property type="protein sequence ID" value="HJF65015.1"/>
    <property type="molecule type" value="Genomic_DNA"/>
</dbReference>